<dbReference type="NCBIfam" id="TIGR00254">
    <property type="entry name" value="GGDEF"/>
    <property type="match status" value="1"/>
</dbReference>
<dbReference type="InterPro" id="IPR029787">
    <property type="entry name" value="Nucleotide_cyclase"/>
</dbReference>
<keyword evidence="4" id="KW-1185">Reference proteome</keyword>
<dbReference type="EMBL" id="CP137624">
    <property type="protein sequence ID" value="WPK13702.1"/>
    <property type="molecule type" value="Genomic_DNA"/>
</dbReference>
<feature type="transmembrane region" description="Helical" evidence="1">
    <location>
        <begin position="51"/>
        <end position="70"/>
    </location>
</feature>
<organism evidence="3 4">
    <name type="scientific">Lysinibacillus louembei</name>
    <dbReference type="NCBI Taxonomy" id="1470088"/>
    <lineage>
        <taxon>Bacteria</taxon>
        <taxon>Bacillati</taxon>
        <taxon>Bacillota</taxon>
        <taxon>Bacilli</taxon>
        <taxon>Bacillales</taxon>
        <taxon>Bacillaceae</taxon>
        <taxon>Lysinibacillus</taxon>
    </lineage>
</organism>
<name>A0ABZ0S228_9BACI</name>
<evidence type="ECO:0000313" key="3">
    <source>
        <dbReference type="EMBL" id="WPK13702.1"/>
    </source>
</evidence>
<protein>
    <submittedName>
        <fullName evidence="3">GGDEF domain-containing protein</fullName>
        <ecNumber evidence="3">2.7.7.65</ecNumber>
    </submittedName>
</protein>
<dbReference type="Proteomes" id="UP001322664">
    <property type="component" value="Chromosome"/>
</dbReference>
<dbReference type="InterPro" id="IPR009885">
    <property type="entry name" value="DUF1435"/>
</dbReference>
<feature type="transmembrane region" description="Helical" evidence="1">
    <location>
        <begin position="82"/>
        <end position="100"/>
    </location>
</feature>
<evidence type="ECO:0000313" key="4">
    <source>
        <dbReference type="Proteomes" id="UP001322664"/>
    </source>
</evidence>
<dbReference type="Gene3D" id="3.30.70.270">
    <property type="match status" value="1"/>
</dbReference>
<keyword evidence="1" id="KW-1133">Transmembrane helix</keyword>
<dbReference type="SMART" id="SM00267">
    <property type="entry name" value="GGDEF"/>
    <property type="match status" value="1"/>
</dbReference>
<gene>
    <name evidence="3" type="ORF">R6U77_08580</name>
</gene>
<dbReference type="PANTHER" id="PTHR45138:SF9">
    <property type="entry name" value="DIGUANYLATE CYCLASE DGCM-RELATED"/>
    <property type="match status" value="1"/>
</dbReference>
<dbReference type="GO" id="GO:0052621">
    <property type="term" value="F:diguanylate cyclase activity"/>
    <property type="evidence" value="ECO:0007669"/>
    <property type="project" value="UniProtKB-EC"/>
</dbReference>
<dbReference type="PANTHER" id="PTHR45138">
    <property type="entry name" value="REGULATORY COMPONENTS OF SENSORY TRANSDUCTION SYSTEM"/>
    <property type="match status" value="1"/>
</dbReference>
<dbReference type="InterPro" id="IPR043128">
    <property type="entry name" value="Rev_trsase/Diguanyl_cyclase"/>
</dbReference>
<keyword evidence="3" id="KW-0808">Transferase</keyword>
<dbReference type="RefSeq" id="WP_319838162.1">
    <property type="nucleotide sequence ID" value="NZ_CP137624.1"/>
</dbReference>
<feature type="transmembrane region" description="Helical" evidence="1">
    <location>
        <begin position="130"/>
        <end position="149"/>
    </location>
</feature>
<dbReference type="Pfam" id="PF07256">
    <property type="entry name" value="DUF1435"/>
    <property type="match status" value="1"/>
</dbReference>
<dbReference type="EC" id="2.7.7.65" evidence="3"/>
<feature type="transmembrane region" description="Helical" evidence="1">
    <location>
        <begin position="155"/>
        <end position="177"/>
    </location>
</feature>
<dbReference type="InterPro" id="IPR050469">
    <property type="entry name" value="Diguanylate_Cyclase"/>
</dbReference>
<keyword evidence="3" id="KW-0548">Nucleotidyltransferase</keyword>
<dbReference type="PROSITE" id="PS50887">
    <property type="entry name" value="GGDEF"/>
    <property type="match status" value="1"/>
</dbReference>
<evidence type="ECO:0000259" key="2">
    <source>
        <dbReference type="PROSITE" id="PS50887"/>
    </source>
</evidence>
<feature type="transmembrane region" description="Helical" evidence="1">
    <location>
        <begin position="20"/>
        <end position="39"/>
    </location>
</feature>
<keyword evidence="1" id="KW-0812">Transmembrane</keyword>
<keyword evidence="1" id="KW-0472">Membrane</keyword>
<feature type="domain" description="GGDEF" evidence="2">
    <location>
        <begin position="231"/>
        <end position="366"/>
    </location>
</feature>
<dbReference type="Pfam" id="PF00990">
    <property type="entry name" value="GGDEF"/>
    <property type="match status" value="1"/>
</dbReference>
<sequence>MELDAQQIDVKFTMHNLQRAKYCAATIIILEVLLAIVHIAQTKTIGDGYFLLYIMLLVLSILFLILVSVIEKRFFNYRYIKTAVWGYYWFVLMWGVSIALLDQRSYGQVTAYLISLLAVTMLYHVRLRKFILLQSIPTIYLMSGLMLVQQDSEMVLTYLVNIVLFIVISAIGSRFLYYGQYKMLAQEQLNSQLVQMNGDLQLLATYDELTEMPNRRGLYDYVQANMRDTPRHVTAMILDIDAFKQFNDYYGHLEGDKVLKEIAVILRALASNCCFVGRFGGEEFIYLIFDMEHSEALHFANNICKAVEQRRIPHQASPFLPYVTVSIGVATDPCCTIQGLQQLFQNADAALYSAKRAGRNRAELTI</sequence>
<dbReference type="InterPro" id="IPR000160">
    <property type="entry name" value="GGDEF_dom"/>
</dbReference>
<dbReference type="SUPFAM" id="SSF55073">
    <property type="entry name" value="Nucleotide cyclase"/>
    <property type="match status" value="1"/>
</dbReference>
<feature type="transmembrane region" description="Helical" evidence="1">
    <location>
        <begin position="106"/>
        <end position="123"/>
    </location>
</feature>
<evidence type="ECO:0000256" key="1">
    <source>
        <dbReference type="SAM" id="Phobius"/>
    </source>
</evidence>
<dbReference type="CDD" id="cd01949">
    <property type="entry name" value="GGDEF"/>
    <property type="match status" value="1"/>
</dbReference>
<reference evidence="3 4" key="1">
    <citation type="submission" date="2023-09" db="EMBL/GenBank/DDBJ databases">
        <authorList>
            <person name="Page C.A."/>
            <person name="Perez-Diaz I.M."/>
        </authorList>
    </citation>
    <scope>NUCLEOTIDE SEQUENCE [LARGE SCALE GENOMIC DNA]</scope>
    <source>
        <strain evidence="3 4">Ll15</strain>
    </source>
</reference>
<accession>A0ABZ0S228</accession>
<proteinExistence type="predicted"/>